<dbReference type="Proteomes" id="UP000386466">
    <property type="component" value="Unassembled WGS sequence"/>
</dbReference>
<proteinExistence type="predicted"/>
<dbReference type="AlphaFoldDB" id="A0A485N9U9"/>
<sequence>MMLPVPRNCGWVPVRPRKRSRDGVAAAFQGLWKITTPIWHQASPLTTLSSTSECGHSLGSAGPRNRFSPCGLRTFQTPLCSWGFAVPTRYRATELRTLCSPCLQS</sequence>
<organism evidence="1 2">
    <name type="scientific">Lynx pardinus</name>
    <name type="common">Iberian lynx</name>
    <name type="synonym">Felis pardina</name>
    <dbReference type="NCBI Taxonomy" id="191816"/>
    <lineage>
        <taxon>Eukaryota</taxon>
        <taxon>Metazoa</taxon>
        <taxon>Chordata</taxon>
        <taxon>Craniata</taxon>
        <taxon>Vertebrata</taxon>
        <taxon>Euteleostomi</taxon>
        <taxon>Mammalia</taxon>
        <taxon>Eutheria</taxon>
        <taxon>Laurasiatheria</taxon>
        <taxon>Carnivora</taxon>
        <taxon>Feliformia</taxon>
        <taxon>Felidae</taxon>
        <taxon>Felinae</taxon>
        <taxon>Lynx</taxon>
    </lineage>
</organism>
<evidence type="ECO:0000313" key="1">
    <source>
        <dbReference type="EMBL" id="VFV26822.1"/>
    </source>
</evidence>
<protein>
    <submittedName>
        <fullName evidence="1">Uncharacterized protein</fullName>
    </submittedName>
</protein>
<gene>
    <name evidence="1" type="ORF">LYPA_23C000249</name>
</gene>
<accession>A0A485N9U9</accession>
<name>A0A485N9U9_LYNPA</name>
<dbReference type="EMBL" id="CAAGRJ010009187">
    <property type="protein sequence ID" value="VFV26822.1"/>
    <property type="molecule type" value="Genomic_DNA"/>
</dbReference>
<reference evidence="1 2" key="1">
    <citation type="submission" date="2019-01" db="EMBL/GenBank/DDBJ databases">
        <authorList>
            <person name="Alioto T."/>
            <person name="Alioto T."/>
        </authorList>
    </citation>
    <scope>NUCLEOTIDE SEQUENCE [LARGE SCALE GENOMIC DNA]</scope>
</reference>
<keyword evidence="2" id="KW-1185">Reference proteome</keyword>
<evidence type="ECO:0000313" key="2">
    <source>
        <dbReference type="Proteomes" id="UP000386466"/>
    </source>
</evidence>